<protein>
    <submittedName>
        <fullName evidence="1">Uncharacterized protein</fullName>
    </submittedName>
</protein>
<sequence length="117" mass="12785">MYACPLSGTCASIRARGRCGQRQAPRCAPTQSGGGEVNLRRFPNMNGTITETNCTFLGGSSYPAIFQLSSVMLLSLRLINVVATGAVFLYLQSQPPPAWHQFRFGSKTLVYLLMDYS</sequence>
<evidence type="ECO:0000313" key="1">
    <source>
        <dbReference type="EMBL" id="CUG84548.1"/>
    </source>
</evidence>
<evidence type="ECO:0000313" key="2">
    <source>
        <dbReference type="Proteomes" id="UP000051952"/>
    </source>
</evidence>
<dbReference type="Proteomes" id="UP000051952">
    <property type="component" value="Unassembled WGS sequence"/>
</dbReference>
<keyword evidence="2" id="KW-1185">Reference proteome</keyword>
<name>A0A0S4J6G4_BODSA</name>
<accession>A0A0S4J6G4</accession>
<dbReference type="AlphaFoldDB" id="A0A0S4J6G4"/>
<gene>
    <name evidence="1" type="ORF">BSAL_88860</name>
</gene>
<dbReference type="EMBL" id="CYKH01001124">
    <property type="protein sequence ID" value="CUG84548.1"/>
    <property type="molecule type" value="Genomic_DNA"/>
</dbReference>
<dbReference type="VEuPathDB" id="TriTrypDB:BSAL_88860"/>
<reference evidence="2" key="1">
    <citation type="submission" date="2015-09" db="EMBL/GenBank/DDBJ databases">
        <authorList>
            <consortium name="Pathogen Informatics"/>
        </authorList>
    </citation>
    <scope>NUCLEOTIDE SEQUENCE [LARGE SCALE GENOMIC DNA]</scope>
    <source>
        <strain evidence="2">Lake Konstanz</strain>
    </source>
</reference>
<proteinExistence type="predicted"/>
<organism evidence="1 2">
    <name type="scientific">Bodo saltans</name>
    <name type="common">Flagellated protozoan</name>
    <dbReference type="NCBI Taxonomy" id="75058"/>
    <lineage>
        <taxon>Eukaryota</taxon>
        <taxon>Discoba</taxon>
        <taxon>Euglenozoa</taxon>
        <taxon>Kinetoplastea</taxon>
        <taxon>Metakinetoplastina</taxon>
        <taxon>Eubodonida</taxon>
        <taxon>Bodonidae</taxon>
        <taxon>Bodo</taxon>
    </lineage>
</organism>